<feature type="non-terminal residue" evidence="5">
    <location>
        <position position="1"/>
    </location>
</feature>
<comment type="caution">
    <text evidence="5">The sequence shown here is derived from an EMBL/GenBank/DDBJ whole genome shotgun (WGS) entry which is preliminary data.</text>
</comment>
<dbReference type="InterPro" id="IPR045079">
    <property type="entry name" value="Oxoprolinase-like"/>
</dbReference>
<feature type="domain" description="Hydantoinase/oxoprolinase N-terminal" evidence="3">
    <location>
        <begin position="183"/>
        <end position="424"/>
    </location>
</feature>
<evidence type="ECO:0000256" key="1">
    <source>
        <dbReference type="SAM" id="MobiDB-lite"/>
    </source>
</evidence>
<evidence type="ECO:0000259" key="4">
    <source>
        <dbReference type="Pfam" id="PF19278"/>
    </source>
</evidence>
<sequence length="958" mass="104908">RRKQLEELVLAPEVERPEVSYDETLLAVVGVLDEVRRQANVAAWVREGGLWGPRGVPEHLRRAAEESEEGSGPKVQGEDGEEAEEVTDALKGEKRKRKSRHRTLRKQAEAEATRKAMESGAAAEAKDAAGAPAGNDEATRTAAPTDAKGAIDSDVDVSEAPASMWFEDPETIYRMPVPDRSIRICADRGGTFCDVHASFPDPDNNAERKDIVVKLLSQDPNNYRDAPTEGIRRILEIVTGEKIPRGQVLETSKIDYIRLSTTVATNALLERKGHKHALLITKGFKDLLLIGNQARPKIFDLNIRRPPPLYSTVLEVDERVTLVGYTSDPQAEQHGVQFDENGKVTRGYRGKGWDGEGDAEGPGEIVQGLSGEAVRIMKRPDLDAVKQSLQTFYDDGFRSIAIVFCHSYTFPEHEQQVGDLARSIGFTHVSESSRLLPMIKMVPRGVSSTADAYLTPILRDYLDGFFAGFDEKLKDGRLRSPRVEFMGSDGGLLDLTNFTGLKSILSGPAGGVVGYALTSWDEQKRHPIIGLDVGGTSTDVSRFDGRYEVVYETTTAGVTIQSPQLDINTVAAGGGSCLNFRNGLFLAGPESAGAEPGPACYRKGGPLAVTDANLVLGRLVPDYFPKIFGKSEKEPLDTDASRSAFEALAKEINANQEKQLELDEIVYGFIKVANETMARPIRALTEARGYALSKHMYVEFSIVSFVGWELTEVPRLASFGGAGGQHACEIAQLLGIKTILIHRYSSILSAYGLALADRVFELQQPSSTFYTPENRSTLVSRLDKLDADVRAELARQGFEGEHLHTERMLNMRFEGTDTALMVLPDGKDGDGHEDFEAAFKRVYKTEFGFLLDTKSVIVDDIKVRGIGKTFDSLGESVYAEVAKLATQAVDTKKADTTWSVYFDRVGSVKDTPVYLLPSLDVGDVIEGPAMIIDNTQTIVLIPGAKAVLTSKHLYITLE</sequence>
<dbReference type="PANTHER" id="PTHR11365:SF2">
    <property type="entry name" value="5-OXOPROLINASE"/>
    <property type="match status" value="1"/>
</dbReference>
<dbReference type="InterPro" id="IPR008040">
    <property type="entry name" value="Hydant_A_N"/>
</dbReference>
<evidence type="ECO:0000313" key="5">
    <source>
        <dbReference type="EMBL" id="TFY59200.1"/>
    </source>
</evidence>
<dbReference type="Pfam" id="PF01968">
    <property type="entry name" value="Hydantoinase_A"/>
    <property type="match status" value="2"/>
</dbReference>
<dbReference type="STRING" id="34475.A0A4Y9YAY0"/>
<dbReference type="GO" id="GO:0017168">
    <property type="term" value="F:5-oxoprolinase (ATP-hydrolyzing) activity"/>
    <property type="evidence" value="ECO:0007669"/>
    <property type="project" value="TreeGrafter"/>
</dbReference>
<dbReference type="Pfam" id="PF19278">
    <property type="entry name" value="Hydant_A_C"/>
    <property type="match status" value="1"/>
</dbReference>
<dbReference type="PANTHER" id="PTHR11365">
    <property type="entry name" value="5-OXOPROLINASE RELATED"/>
    <property type="match status" value="1"/>
</dbReference>
<dbReference type="Proteomes" id="UP000298390">
    <property type="component" value="Unassembled WGS sequence"/>
</dbReference>
<feature type="compositionally biased region" description="Basic and acidic residues" evidence="1">
    <location>
        <begin position="106"/>
        <end position="117"/>
    </location>
</feature>
<dbReference type="GO" id="GO:0006749">
    <property type="term" value="P:glutathione metabolic process"/>
    <property type="evidence" value="ECO:0007669"/>
    <property type="project" value="TreeGrafter"/>
</dbReference>
<organism evidence="5 6">
    <name type="scientific">Rhodofomes roseus</name>
    <dbReference type="NCBI Taxonomy" id="34475"/>
    <lineage>
        <taxon>Eukaryota</taxon>
        <taxon>Fungi</taxon>
        <taxon>Dikarya</taxon>
        <taxon>Basidiomycota</taxon>
        <taxon>Agaricomycotina</taxon>
        <taxon>Agaricomycetes</taxon>
        <taxon>Polyporales</taxon>
        <taxon>Rhodofomes</taxon>
    </lineage>
</organism>
<evidence type="ECO:0000259" key="3">
    <source>
        <dbReference type="Pfam" id="PF05378"/>
    </source>
</evidence>
<feature type="compositionally biased region" description="Basic and acidic residues" evidence="1">
    <location>
        <begin position="56"/>
        <end position="65"/>
    </location>
</feature>
<evidence type="ECO:0000259" key="2">
    <source>
        <dbReference type="Pfam" id="PF01968"/>
    </source>
</evidence>
<feature type="compositionally biased region" description="Acidic residues" evidence="1">
    <location>
        <begin position="78"/>
        <end position="87"/>
    </location>
</feature>
<dbReference type="EMBL" id="SEKV01000315">
    <property type="protein sequence ID" value="TFY59200.1"/>
    <property type="molecule type" value="Genomic_DNA"/>
</dbReference>
<reference evidence="5 6" key="1">
    <citation type="submission" date="2019-01" db="EMBL/GenBank/DDBJ databases">
        <title>Genome sequencing of the rare red list fungi Fomitopsis rosea.</title>
        <authorList>
            <person name="Buettner E."/>
            <person name="Kellner H."/>
        </authorList>
    </citation>
    <scope>NUCLEOTIDE SEQUENCE [LARGE SCALE GENOMIC DNA]</scope>
    <source>
        <strain evidence="5 6">DSM 105464</strain>
    </source>
</reference>
<feature type="domain" description="Hydantoinase A/oxoprolinase" evidence="2">
    <location>
        <begin position="715"/>
        <end position="758"/>
    </location>
</feature>
<name>A0A4Y9YAY0_9APHY</name>
<dbReference type="InterPro" id="IPR002821">
    <property type="entry name" value="Hydantoinase_A"/>
</dbReference>
<feature type="domain" description="Hydantoinase A/oxoprolinase" evidence="2">
    <location>
        <begin position="444"/>
        <end position="698"/>
    </location>
</feature>
<dbReference type="Pfam" id="PF05378">
    <property type="entry name" value="Hydant_A_N"/>
    <property type="match status" value="1"/>
</dbReference>
<gene>
    <name evidence="5" type="ORF">EVJ58_g5921</name>
</gene>
<protein>
    <recommendedName>
        <fullName evidence="7">5-oxoprolinase</fullName>
    </recommendedName>
</protein>
<dbReference type="GO" id="GO:0005829">
    <property type="term" value="C:cytosol"/>
    <property type="evidence" value="ECO:0007669"/>
    <property type="project" value="TreeGrafter"/>
</dbReference>
<evidence type="ECO:0000313" key="6">
    <source>
        <dbReference type="Proteomes" id="UP000298390"/>
    </source>
</evidence>
<proteinExistence type="predicted"/>
<dbReference type="InterPro" id="IPR049517">
    <property type="entry name" value="ACX-like_C"/>
</dbReference>
<feature type="compositionally biased region" description="Low complexity" evidence="1">
    <location>
        <begin position="120"/>
        <end position="134"/>
    </location>
</feature>
<feature type="domain" description="Acetophenone carboxylase-like C-terminal" evidence="4">
    <location>
        <begin position="776"/>
        <end position="952"/>
    </location>
</feature>
<feature type="compositionally biased region" description="Basic residues" evidence="1">
    <location>
        <begin position="93"/>
        <end position="105"/>
    </location>
</feature>
<evidence type="ECO:0008006" key="7">
    <source>
        <dbReference type="Google" id="ProtNLM"/>
    </source>
</evidence>
<accession>A0A4Y9YAY0</accession>
<dbReference type="AlphaFoldDB" id="A0A4Y9YAY0"/>
<feature type="region of interest" description="Disordered" evidence="1">
    <location>
        <begin position="53"/>
        <end position="155"/>
    </location>
</feature>